<dbReference type="EMBL" id="QHCT01000001">
    <property type="protein sequence ID" value="RHX92518.1"/>
    <property type="molecule type" value="Genomic_DNA"/>
</dbReference>
<protein>
    <submittedName>
        <fullName evidence="1">Uncharacterized protein</fullName>
    </submittedName>
</protein>
<proteinExistence type="predicted"/>
<reference evidence="2" key="1">
    <citation type="submission" date="2018-05" db="EMBL/GenBank/DDBJ databases">
        <title>Leptospira yasudae sp. nov. and Leptospira stimsonii sp. nov., two pathogenic species of the genus Leptospira isolated from environmental sources.</title>
        <authorList>
            <person name="Casanovas-Massana A."/>
            <person name="Hamond C."/>
            <person name="Santos L.A."/>
            <person name="Hacker K.P."/>
            <person name="Balassiano I."/>
            <person name="Medeiros M.A."/>
            <person name="Reis M.G."/>
            <person name="Ko A.I."/>
            <person name="Wunder E.A."/>
        </authorList>
    </citation>
    <scope>NUCLEOTIDE SEQUENCE [LARGE SCALE GENOMIC DNA]</scope>
    <source>
        <strain evidence="2">Yale</strain>
    </source>
</reference>
<evidence type="ECO:0000313" key="1">
    <source>
        <dbReference type="EMBL" id="RHX92518.1"/>
    </source>
</evidence>
<sequence>MKRILLFLFLIGFDVLAVDWEFSSTNIVIENNKKMILSGRVKGPECKKLRIVAKAQNESGEKRTLIGIVEALENEGSRLFTIAESIYSKRIENWTLLEISARCQSK</sequence>
<evidence type="ECO:0000313" key="2">
    <source>
        <dbReference type="Proteomes" id="UP000265798"/>
    </source>
</evidence>
<dbReference type="RefSeq" id="WP_118967352.1">
    <property type="nucleotide sequence ID" value="NZ_QHCT01000001.1"/>
</dbReference>
<comment type="caution">
    <text evidence="1">The sequence shown here is derived from an EMBL/GenBank/DDBJ whole genome shotgun (WGS) entry which is preliminary data.</text>
</comment>
<accession>A0A396ZGA1</accession>
<name>A0A396ZGA1_9LEPT</name>
<dbReference type="OrthoDB" id="9963461at2"/>
<dbReference type="Proteomes" id="UP000265798">
    <property type="component" value="Unassembled WGS sequence"/>
</dbReference>
<dbReference type="AlphaFoldDB" id="A0A396ZGA1"/>
<gene>
    <name evidence="1" type="ORF">DLM75_04865</name>
</gene>
<organism evidence="1 2">
    <name type="scientific">Leptospira stimsonii</name>
    <dbReference type="NCBI Taxonomy" id="2202203"/>
    <lineage>
        <taxon>Bacteria</taxon>
        <taxon>Pseudomonadati</taxon>
        <taxon>Spirochaetota</taxon>
        <taxon>Spirochaetia</taxon>
        <taxon>Leptospirales</taxon>
        <taxon>Leptospiraceae</taxon>
        <taxon>Leptospira</taxon>
    </lineage>
</organism>